<gene>
    <name evidence="4" type="ORF">HPP92_028204</name>
    <name evidence="5" type="ORF">HPP92_028209</name>
</gene>
<sequence>MAKVELLAAFCLLSSVASLASPSTPTFTVEGRVYCDTCRAGFETNVTEYIPGAKAKVSCTHFSTGKVEHSNDGVTDSTGTYKIAVVDDHDEEICEVVLVESPFADCKEIKFGRDRGQVLLSSDAGISNSVRHANSLGFLRDEPLPGCEKLLKEYYGIGEEE</sequence>
<evidence type="ECO:0000256" key="3">
    <source>
        <dbReference type="SAM" id="SignalP"/>
    </source>
</evidence>
<reference evidence="5 6" key="1">
    <citation type="journal article" date="2020" name="Nat. Food">
        <title>A phased Vanilla planifolia genome enables genetic improvement of flavour and production.</title>
        <authorList>
            <person name="Hasing T."/>
            <person name="Tang H."/>
            <person name="Brym M."/>
            <person name="Khazi F."/>
            <person name="Huang T."/>
            <person name="Chambers A.H."/>
        </authorList>
    </citation>
    <scope>NUCLEOTIDE SEQUENCE [LARGE SCALE GENOMIC DNA]</scope>
    <source>
        <tissue evidence="5">Leaf</tissue>
    </source>
</reference>
<keyword evidence="3" id="KW-0732">Signal</keyword>
<accession>A0A835U452</accession>
<keyword evidence="2" id="KW-1015">Disulfide bond</keyword>
<dbReference type="PROSITE" id="PS00925">
    <property type="entry name" value="OLEEI"/>
    <property type="match status" value="1"/>
</dbReference>
<dbReference type="PANTHER" id="PTHR31614">
    <property type="entry name" value="PROTEIN DOWNSTREAM OF FLC-RELATED"/>
    <property type="match status" value="1"/>
</dbReference>
<dbReference type="EMBL" id="JADCNM010000428">
    <property type="protein sequence ID" value="KAG0447677.1"/>
    <property type="molecule type" value="Genomic_DNA"/>
</dbReference>
<dbReference type="OrthoDB" id="1896520at2759"/>
<dbReference type="AlphaFoldDB" id="A0A835U452"/>
<dbReference type="Proteomes" id="UP000639772">
    <property type="component" value="Unassembled WGS sequence"/>
</dbReference>
<feature type="chain" id="PRO_5036240355" evidence="3">
    <location>
        <begin position="21"/>
        <end position="161"/>
    </location>
</feature>
<evidence type="ECO:0000256" key="2">
    <source>
        <dbReference type="ARBA" id="ARBA00023157"/>
    </source>
</evidence>
<protein>
    <submittedName>
        <fullName evidence="5">Uncharacterized protein</fullName>
    </submittedName>
</protein>
<evidence type="ECO:0000313" key="5">
    <source>
        <dbReference type="EMBL" id="KAG0447682.1"/>
    </source>
</evidence>
<organism evidence="5 6">
    <name type="scientific">Vanilla planifolia</name>
    <name type="common">Vanilla</name>
    <dbReference type="NCBI Taxonomy" id="51239"/>
    <lineage>
        <taxon>Eukaryota</taxon>
        <taxon>Viridiplantae</taxon>
        <taxon>Streptophyta</taxon>
        <taxon>Embryophyta</taxon>
        <taxon>Tracheophyta</taxon>
        <taxon>Spermatophyta</taxon>
        <taxon>Magnoliopsida</taxon>
        <taxon>Liliopsida</taxon>
        <taxon>Asparagales</taxon>
        <taxon>Orchidaceae</taxon>
        <taxon>Vanilloideae</taxon>
        <taxon>Vanilleae</taxon>
        <taxon>Vanilla</taxon>
    </lineage>
</organism>
<name>A0A835U452_VANPL</name>
<comment type="caution">
    <text evidence="5">The sequence shown here is derived from an EMBL/GenBank/DDBJ whole genome shotgun (WGS) entry which is preliminary data.</text>
</comment>
<dbReference type="EMBL" id="JADCNM010000428">
    <property type="protein sequence ID" value="KAG0447682.1"/>
    <property type="molecule type" value="Genomic_DNA"/>
</dbReference>
<dbReference type="InterPro" id="IPR006041">
    <property type="entry name" value="Pollen_Ole_e1_allergen"/>
</dbReference>
<dbReference type="PANTHER" id="PTHR31614:SF34">
    <property type="entry name" value="POLLEN-SPECIFIC PROTEIN C13"/>
    <property type="match status" value="1"/>
</dbReference>
<feature type="signal peptide" evidence="3">
    <location>
        <begin position="1"/>
        <end position="20"/>
    </location>
</feature>
<proteinExistence type="inferred from homology"/>
<comment type="similarity">
    <text evidence="1">Belongs to the Ole e I family.</text>
</comment>
<evidence type="ECO:0000313" key="6">
    <source>
        <dbReference type="Proteomes" id="UP000639772"/>
    </source>
</evidence>
<dbReference type="GO" id="GO:0005615">
    <property type="term" value="C:extracellular space"/>
    <property type="evidence" value="ECO:0007669"/>
    <property type="project" value="InterPro"/>
</dbReference>
<dbReference type="Pfam" id="PF01190">
    <property type="entry name" value="Pollen_Ole_e_1"/>
    <property type="match status" value="1"/>
</dbReference>
<dbReference type="InterPro" id="IPR006040">
    <property type="entry name" value="Allergen_Ole_e_I_CS"/>
</dbReference>
<evidence type="ECO:0000256" key="1">
    <source>
        <dbReference type="ARBA" id="ARBA00010049"/>
    </source>
</evidence>
<evidence type="ECO:0000313" key="4">
    <source>
        <dbReference type="EMBL" id="KAG0447677.1"/>
    </source>
</evidence>